<feature type="compositionally biased region" description="Low complexity" evidence="1">
    <location>
        <begin position="2401"/>
        <end position="2415"/>
    </location>
</feature>
<feature type="region of interest" description="Disordered" evidence="1">
    <location>
        <begin position="2386"/>
        <end position="2415"/>
    </location>
</feature>
<dbReference type="SUPFAM" id="SSF50978">
    <property type="entry name" value="WD40 repeat-like"/>
    <property type="match status" value="1"/>
</dbReference>
<dbReference type="VEuPathDB" id="TriTrypDB:LmxM.07.0380"/>
<reference evidence="3 4" key="1">
    <citation type="journal article" date="2011" name="Genome Res.">
        <title>Chromosome and gene copy number variation allow major structural change between species and strains of Leishmania.</title>
        <authorList>
            <person name="Rogers M.B."/>
            <person name="Hilley J.D."/>
            <person name="Dickens N.J."/>
            <person name="Wilkes J."/>
            <person name="Bates P.A."/>
            <person name="Depledge D.P."/>
            <person name="Harris D."/>
            <person name="Her Y."/>
            <person name="Herzyk P."/>
            <person name="Imamura H."/>
            <person name="Otto T.D."/>
            <person name="Sanders M."/>
            <person name="Seeger K."/>
            <person name="Dujardin J.C."/>
            <person name="Berriman M."/>
            <person name="Smith D.F."/>
            <person name="Hertz-Fowler C."/>
            <person name="Mottram J.C."/>
        </authorList>
    </citation>
    <scope>NUCLEOTIDE SEQUENCE [LARGE SCALE GENOMIC DNA]</scope>
    <source>
        <strain evidence="3 4">MHOM/GT/2001/U1103</strain>
    </source>
</reference>
<feature type="region of interest" description="Disordered" evidence="1">
    <location>
        <begin position="2158"/>
        <end position="2185"/>
    </location>
</feature>
<feature type="region of interest" description="Disordered" evidence="1">
    <location>
        <begin position="872"/>
        <end position="932"/>
    </location>
</feature>
<evidence type="ECO:0000256" key="1">
    <source>
        <dbReference type="SAM" id="MobiDB-lite"/>
    </source>
</evidence>
<feature type="region of interest" description="Disordered" evidence="1">
    <location>
        <begin position="2119"/>
        <end position="2141"/>
    </location>
</feature>
<dbReference type="OMA" id="WAAMSDS"/>
<feature type="region of interest" description="Disordered" evidence="1">
    <location>
        <begin position="2842"/>
        <end position="2874"/>
    </location>
</feature>
<dbReference type="InterPro" id="IPR036322">
    <property type="entry name" value="WD40_repeat_dom_sf"/>
</dbReference>
<dbReference type="InterPro" id="IPR022033">
    <property type="entry name" value="Rav1p_C"/>
</dbReference>
<dbReference type="PhylomeDB" id="E9AL49"/>
<dbReference type="PANTHER" id="PTHR13950:SF9">
    <property type="entry name" value="RABCONNECTIN-3A"/>
    <property type="match status" value="1"/>
</dbReference>
<feature type="compositionally biased region" description="Polar residues" evidence="1">
    <location>
        <begin position="2842"/>
        <end position="2858"/>
    </location>
</feature>
<evidence type="ECO:0000259" key="2">
    <source>
        <dbReference type="Pfam" id="PF12234"/>
    </source>
</evidence>
<feature type="region of interest" description="Disordered" evidence="1">
    <location>
        <begin position="2535"/>
        <end position="2555"/>
    </location>
</feature>
<organism evidence="3 4">
    <name type="scientific">Leishmania mexicana (strain MHOM/GT/2001/U1103)</name>
    <dbReference type="NCBI Taxonomy" id="929439"/>
    <lineage>
        <taxon>Eukaryota</taxon>
        <taxon>Discoba</taxon>
        <taxon>Euglenozoa</taxon>
        <taxon>Kinetoplastea</taxon>
        <taxon>Metakinetoplastina</taxon>
        <taxon>Trypanosomatida</taxon>
        <taxon>Trypanosomatidae</taxon>
        <taxon>Leishmaniinae</taxon>
        <taxon>Leishmania</taxon>
    </lineage>
</organism>
<proteinExistence type="predicted"/>
<feature type="region of interest" description="Disordered" evidence="1">
    <location>
        <begin position="973"/>
        <end position="1015"/>
    </location>
</feature>
<sequence length="3552" mass="370367">MSSPPPSSLSPPHEPPRVLFPQECSHDTHCMSHRGDLYTALITGGSRLVLLKNGVVLAQSCPLFDEAPTAAGAEMATSTAPTTAEAAATTASRGATACTRGEPARALSASASRVCAVSVHHFTDDVLRVAVATTADVFLFEFDGAGQLWRDTRASSFWRTAEDTDAVHASWIPPPSSAAASSGKAGCSASRCTSMQGRSNVFQTSNASSSSAAAWGSGPITSGGQPTQRQCGFTGGLRWRRVAFRLDGTLLATRPGLTEDGNTSLSSTTPNRGTTLTPAGVRLRGASAAAPATAVPVRISTPAHPSVVRAVDFVSVDTLCIVLDTEAVLVVLGNSNDAPALTSVVGSAAAAVELPDRVVWRSMGAYRSLAVCRVNHHVALALGHATMVVFPSCVFPADSQVPMSSPASPGLVGERCFSSVASTTTPSLFSTNPASGGAHVTATVESRDFAVAPTPAFLPTSHPTLVRGFAGTPGQPTGTPGASASPAAGGYTTLAERALTTSVGIYHITDMQWHCVSSHTLLCVTCTRPQEETGYMMLYTVQSLSNVRRYTNVMRENADGGWGPCRGGYEDEELDIADAGLGLCGRSVKNIVQLVPAGVIVLAYTPSLRMPGLHAHPCASGSPAFLVGNATSPASTAATPLHTSSLQLETPDVAALSVSTVAGTTWGGAPPPPIAEMHTSLVPNFSHFAEANSLSSRMEFVHVEGDGTVRTSSYAFGRQKHASFAKQRAVGLACRELLQPLLLLYSSLVKVTVLPTWRTRPIELGHDTSKQPCAVELMLGGARRYRMVLRFTSGVVLAVMVDLSAAVYRVECFLALGCAPLLSLRTVVPLAEAEKVHRQPAPSFVWSPAGSSTILIAGLLGFPTPALPIPSETPLSLPKAPESFLEGEKEGAEDSEAAQRAGGSTSADLPVVTRTVSATSSRNATHAASDSAETVMPPRTVWAVVLLQVEPSGMQARVLTVAPLTEVHIPGVSLTGAHDGGGSGSDAQDARQQASAQAAASAASTSARDVPPMPLTTASTAAAAGCAAQVTEDDVVSFMTLRCPEKLRFMPALLKAAQQDAGRLLAQLIAKYGAMEESGEAVGVTQASEKGARMDDGEVEAVPVMSRPHPVLRSLSVLTSGCIGPGGEVLLLVRANALCGGSREGGEGGGAAGLIRLRPPCLEALAPVHHLVAAGGCYIPFEPIVAEYVPVLAEVQQRWWSKPLRPAQLSSTCGDTSPRRLEGWVQDVREALCACQRVSAAAEGAAVVQCQVVPGSPGTTYVRVRTPLSPDTGEVGAPTSLQRLLLPSTIDPRSITCVTGALLVNNDVVIGVLCRTSEVSSGASSVLYLYGCPATQSLAASRKATAAATAKPSDNTGVAAACLASGSSEFGLEATLPGVDAFYLSASGEAVVLRRWPVQVGMGPPPPTESAAVHGSRFERWLRCFPKGSDSGYSYVQDCAWCPPCGVTGGLPGIGGRGSAVAPETVTALMTLDVTGAWGASPVGLSVADAAKLGSSRTSTCHILYATTSNSFIHVRQLPLRSSGATASASGSSSASVLGEAALPQYHPDAVMQLIGMGRWNALGKVLTCVADAVREVVAPVEADGAASTVDESSSMMLFDQSPEELARRLCSSAVARDFHDRPKVTQYEEVLRRVTPPQLSVAALLAEEMQANATAPGPSSLAPSTTAGVRFYDFSATCGALVSELTQLLPQVTLGRLDNHEHLKLLCILEALRDTLPLSRSVDEAAARYLFYSRYVGLGRRLQLTSADTPAAAATDSCAPINSVLHFEVARTATRIVTTASYMWAAMSDSQSTLLSLLFDRASTVYVDGGAGGGAAVGGGGTGEALAPVTGGASAQDLTWEQVKQSGVAFWLHSAADLRTMADRVARHQYQSTKELTDCALMYCTARKVGTLAALAKAQNNQRLHAFFSRDFSKDEHNRAAAAANAYAAISKNMPQYGAAFFLLAGDVRSAVQVLLQRCHNPSLALFVLRAAGDALEEQPSGAETALEWYIAQRTAEAEVCGALDMWELACLSWIDVNPPRVSPEVAVQRRIRALQRIAAHPTAHPEALCALRYARDCVAALAYRGDQFLSPAREVVFLLRLGRYCLAHRLGLNGYLHYHDAEALLRGLRAETAAAARSGTLQRTSNGGGTSRRAPPQTAKMAADFNTGTLLFRGFGGSDDDDEGGSDDGGAPAHARQGSSSSAVGVSAADASSPLFTLSDAAAAAVEAEVQYVYARTGATGRPGSDAATSASVTADAGECKDILRRMLLSFTTASSFMPMSNMAAADGGGGGAESGLMPSLATSSSSARANPHALFQQLLTSLLHLLSAGEANAQPEVPSLSITPRKPADGGWCALCVPLLHFLLSNVALECANYIVLLALQRIPVSTEGVLKAAVQAKLLSDDGDEVQGASATPPPDADAATTAPPLTASPSPLHRPLTAFFHLLVHHMRRHYRDAWAADGGRLGGGQASTSPGRQLEPGGGKGWVWGVGNDDDAEAVAEEDDTMRGSSEDDDQVHRSMFDALLAAGVAEEESSDRGARVCRPSCSAGASWRSFSPRADADGATIDGDAPGDSMPLRLTDSAQVSLLLSCCQAQLHLRLMAHLKQLTQAELDSEVITPTTQRAMDAGILYADALSPEAQAAVVQRRLLQCTLLLDVTSRWSTLSEECMMRIYAAQPQYAPGPLTDPNGVFLEVQQMVSLMRAVLVAVLDAPPRYMQASASQGTAEASAAAECGCAKKEAHDGASDPVTPPPPGKSTTSWLEDNTLTLLELCATQLELFWTLPAPALAQCSQLAAPTRAAVELLQESTASHTSARALLEGMLRPVKVAADPLADHNRLSNAGTRFNDAASASQRLFAFSGSATPASSSHRTRTASPSAPDVTPSPDEPQQCNGHTDVYCPALSYMQLAWMRRHHTHALLRGLLLMVTLNRGQGQGQRPVSTDRLILAQHNHSATGVHFDASSCDSVVWTTESGTSVGHGFRELLAGDNEEALWKQATERNLATAAFTLGLTAQHERLRLAMEHAEQQYTPAVIAAVAAKSALESRPRLGEAANAMPSSHPHLPFFVSRHLDGHLDLYPFASQECVASFRCAGRHGQSAMGSCSGTNGGVGTSSSNAYGWRAWGVAAGPTAAVPAHSARLACSGGGAAVSSWLDRDGRYAVTPVAFSPNGYIIAVGLSDGSVAGWRCAAAAVESPPAFFVPQLFAPFGIRSCTFCGDRSSLVVVVGVAKESHQYRCGYATADSAPSLGISADAPLSGLASPLVASSVAATLDSASATWPTTPASFDAGEMVGEMLILDIMLGAGTITARCALPFIPSYGVYITSLRAVLMVSVDGMLATYAVATGRLAVLGTVPVTTVLRSALGPSLGADGGDAGAGVASSRSGASESDTVYITCVARSSYDPLVAFGVSNGLVLLLHFRSISAAMARTERRIRDEGEDTFVYYPPPVFSAGFDATGSRRSKRGAAQHTKSCAVASMSVRARVTSEVAAPAMGREFLARLPEKTVLSEATCMQVAPHINTRSAIVDLVFSPSMLLAGLEDGKVMAASLIAHATRARLTAGCTIPSDLLEWL</sequence>
<feature type="domain" description="RAVE complex protein Rav1 C-terminal" evidence="2">
    <location>
        <begin position="1834"/>
        <end position="1972"/>
    </location>
</feature>
<dbReference type="Pfam" id="PF12234">
    <property type="entry name" value="Rav1p_C"/>
    <property type="match status" value="2"/>
</dbReference>
<dbReference type="GeneID" id="13446983"/>
<name>E9AL49_LEIMU</name>
<dbReference type="OrthoDB" id="342131at2759"/>
<evidence type="ECO:0000313" key="3">
    <source>
        <dbReference type="EMBL" id="CBZ23652.1"/>
    </source>
</evidence>
<dbReference type="KEGG" id="lmi:LMXM_07_0380"/>
<dbReference type="PANTHER" id="PTHR13950">
    <property type="entry name" value="RABCONNECTIN-RELATED"/>
    <property type="match status" value="1"/>
</dbReference>
<gene>
    <name evidence="3" type="ORF">LMXM_07_0380</name>
</gene>
<evidence type="ECO:0000313" key="4">
    <source>
        <dbReference type="Proteomes" id="UP000007259"/>
    </source>
</evidence>
<dbReference type="InterPro" id="IPR052208">
    <property type="entry name" value="DmX-like/RAVE_component"/>
</dbReference>
<feature type="compositionally biased region" description="Low complexity" evidence="1">
    <location>
        <begin position="2544"/>
        <end position="2555"/>
    </location>
</feature>
<accession>E9AL49</accession>
<dbReference type="EMBL" id="FR799560">
    <property type="protein sequence ID" value="CBZ23652.1"/>
    <property type="molecule type" value="Genomic_DNA"/>
</dbReference>
<feature type="region of interest" description="Disordered" evidence="1">
    <location>
        <begin position="255"/>
        <end position="275"/>
    </location>
</feature>
<feature type="region of interest" description="Disordered" evidence="1">
    <location>
        <begin position="2447"/>
        <end position="2466"/>
    </location>
</feature>
<dbReference type="RefSeq" id="XP_003872183.1">
    <property type="nucleotide sequence ID" value="XM_003872134.1"/>
</dbReference>
<dbReference type="GO" id="GO:0007035">
    <property type="term" value="P:vacuolar acidification"/>
    <property type="evidence" value="ECO:0007669"/>
    <property type="project" value="TreeGrafter"/>
</dbReference>
<keyword evidence="4" id="KW-1185">Reference proteome</keyword>
<dbReference type="Proteomes" id="UP000007259">
    <property type="component" value="Chromosome 7"/>
</dbReference>
<feature type="compositionally biased region" description="Polar residues" evidence="1">
    <location>
        <begin position="260"/>
        <end position="275"/>
    </location>
</feature>
<feature type="domain" description="RAVE complex protein Rav1 C-terminal" evidence="2">
    <location>
        <begin position="1541"/>
        <end position="1801"/>
    </location>
</feature>
<protein>
    <recommendedName>
        <fullName evidence="2">RAVE complex protein Rav1 C-terminal domain-containing protein</fullName>
    </recommendedName>
</protein>
<feature type="compositionally biased region" description="Polar residues" evidence="1">
    <location>
        <begin position="914"/>
        <end position="932"/>
    </location>
</feature>
<dbReference type="GO" id="GO:0043291">
    <property type="term" value="C:RAVE complex"/>
    <property type="evidence" value="ECO:0007669"/>
    <property type="project" value="TreeGrafter"/>
</dbReference>
<feature type="compositionally biased region" description="Low complexity" evidence="1">
    <location>
        <begin position="985"/>
        <end position="1009"/>
    </location>
</feature>